<proteinExistence type="inferred from homology"/>
<reference evidence="8" key="1">
    <citation type="submission" date="2022-08" db="EMBL/GenBank/DDBJ databases">
        <authorList>
            <person name="Dale J.L."/>
        </authorList>
    </citation>
    <scope>NUCLEOTIDE SEQUENCE</scope>
    <source>
        <strain evidence="8">2022EL-00758</strain>
    </source>
</reference>
<accession>A0A9Q4GVV1</accession>
<comment type="similarity">
    <text evidence="1 6">Belongs to the glutaminase family.</text>
</comment>
<feature type="binding site" evidence="6">
    <location>
        <position position="280"/>
    </location>
    <ligand>
        <name>substrate</name>
    </ligand>
</feature>
<dbReference type="NCBIfam" id="NF009020">
    <property type="entry name" value="PRK12356.1"/>
    <property type="match status" value="1"/>
</dbReference>
<dbReference type="NCBIfam" id="TIGR03814">
    <property type="entry name" value="Gln_ase"/>
    <property type="match status" value="1"/>
</dbReference>
<gene>
    <name evidence="6 8" type="primary">glsA</name>
    <name evidence="8" type="ORF">N0392_12640</name>
</gene>
<dbReference type="SUPFAM" id="SSF56601">
    <property type="entry name" value="beta-lactamase/transpeptidase-like"/>
    <property type="match status" value="1"/>
</dbReference>
<name>A0A9Q4GVV1_MORMO</name>
<feature type="signal peptide" evidence="7">
    <location>
        <begin position="1"/>
        <end position="21"/>
    </location>
</feature>
<dbReference type="PANTHER" id="PTHR12544:SF48">
    <property type="entry name" value="GLUTAMINASE 1"/>
    <property type="match status" value="1"/>
</dbReference>
<dbReference type="InterPro" id="IPR012338">
    <property type="entry name" value="Beta-lactam/transpept-like"/>
</dbReference>
<dbReference type="GO" id="GO:0004359">
    <property type="term" value="F:glutaminase activity"/>
    <property type="evidence" value="ECO:0007669"/>
    <property type="project" value="UniProtKB-UniRule"/>
</dbReference>
<dbReference type="EMBL" id="JAPNMI010000006">
    <property type="protein sequence ID" value="MCY0790528.1"/>
    <property type="molecule type" value="Genomic_DNA"/>
</dbReference>
<dbReference type="FunFam" id="3.40.710.10:FF:000005">
    <property type="entry name" value="Glutaminase"/>
    <property type="match status" value="1"/>
</dbReference>
<evidence type="ECO:0000256" key="1">
    <source>
        <dbReference type="ARBA" id="ARBA00011076"/>
    </source>
</evidence>
<dbReference type="HAMAP" id="MF_00313">
    <property type="entry name" value="Glutaminase"/>
    <property type="match status" value="1"/>
</dbReference>
<feature type="chain" id="PRO_5040307085" description="Glutaminase" evidence="7">
    <location>
        <begin position="22"/>
        <end position="345"/>
    </location>
</feature>
<dbReference type="EC" id="3.5.1.2" evidence="3 6"/>
<feature type="binding site" evidence="6">
    <location>
        <position position="204"/>
    </location>
    <ligand>
        <name>substrate</name>
    </ligand>
</feature>
<evidence type="ECO:0000256" key="5">
    <source>
        <dbReference type="ARBA" id="ARBA00049534"/>
    </source>
</evidence>
<evidence type="ECO:0000313" key="9">
    <source>
        <dbReference type="Proteomes" id="UP001076655"/>
    </source>
</evidence>
<protein>
    <recommendedName>
        <fullName evidence="3 6">Glutaminase</fullName>
        <ecNumber evidence="3 6">3.5.1.2</ecNumber>
    </recommendedName>
</protein>
<sequence length="345" mass="37018">MKNKIVIALTFSLFCFTSAYAKNNNIPDNAIHSNVIQSNAIQYDTIVEQAYQKFKTEKAGNVADYIPALAKYSPDNYAVVIATVDGKIYSAGDKDALFPLESLSKVFTLALVLNQQGSEVVLEKLGANATGLPFNSGLAIELRPDRPQNPLVNAGAISAVSLIKAKNPDDRWQQIMENMEAFADTKLTVNDEVYRSESETNQHNQALARLMQSYGMLYGNPDEAVDLYTRQCSVDATTVDLAKMGAVLANQGKSPYNGKQLLSPENTGKVLAEMAIAGLYDGSGTWLYQVGIPAKSGVGGGILAVVPGKYAVAVYSPPLDKAGNSVRAQAAIGYIAQETGADLYK</sequence>
<dbReference type="AlphaFoldDB" id="A0A9Q4GVV1"/>
<evidence type="ECO:0000256" key="6">
    <source>
        <dbReference type="HAMAP-Rule" id="MF_00313"/>
    </source>
</evidence>
<evidence type="ECO:0000256" key="7">
    <source>
        <dbReference type="SAM" id="SignalP"/>
    </source>
</evidence>
<keyword evidence="7" id="KW-0732">Signal</keyword>
<feature type="binding site" evidence="6">
    <location>
        <position position="197"/>
    </location>
    <ligand>
        <name>substrate</name>
    </ligand>
</feature>
<comment type="catalytic activity">
    <reaction evidence="5 6">
        <text>L-glutamine + H2O = L-glutamate + NH4(+)</text>
        <dbReference type="Rhea" id="RHEA:15889"/>
        <dbReference type="ChEBI" id="CHEBI:15377"/>
        <dbReference type="ChEBI" id="CHEBI:28938"/>
        <dbReference type="ChEBI" id="CHEBI:29985"/>
        <dbReference type="ChEBI" id="CHEBI:58359"/>
        <dbReference type="EC" id="3.5.1.2"/>
    </reaction>
</comment>
<dbReference type="PANTHER" id="PTHR12544">
    <property type="entry name" value="GLUTAMINASE"/>
    <property type="match status" value="1"/>
</dbReference>
<dbReference type="Pfam" id="PF04960">
    <property type="entry name" value="Glutaminase"/>
    <property type="match status" value="1"/>
</dbReference>
<dbReference type="RefSeq" id="WP_260249700.1">
    <property type="nucleotide sequence ID" value="NZ_JALMEJ010000009.1"/>
</dbReference>
<keyword evidence="4 6" id="KW-0378">Hydrolase</keyword>
<dbReference type="InterPro" id="IPR015868">
    <property type="entry name" value="Glutaminase"/>
</dbReference>
<dbReference type="GO" id="GO:0006543">
    <property type="term" value="P:L-glutamine catabolic process"/>
    <property type="evidence" value="ECO:0007669"/>
    <property type="project" value="TreeGrafter"/>
</dbReference>
<comment type="subunit">
    <text evidence="2 6">Homotetramer.</text>
</comment>
<keyword evidence="6" id="KW-0007">Acetylation</keyword>
<feature type="binding site" evidence="6">
    <location>
        <position position="102"/>
    </location>
    <ligand>
        <name>substrate</name>
    </ligand>
</feature>
<organism evidence="8 9">
    <name type="scientific">Morganella morganii</name>
    <name type="common">Proteus morganii</name>
    <dbReference type="NCBI Taxonomy" id="582"/>
    <lineage>
        <taxon>Bacteria</taxon>
        <taxon>Pseudomonadati</taxon>
        <taxon>Pseudomonadota</taxon>
        <taxon>Gammaproteobacteria</taxon>
        <taxon>Enterobacterales</taxon>
        <taxon>Morganellaceae</taxon>
        <taxon>Morganella</taxon>
    </lineage>
</organism>
<dbReference type="Proteomes" id="UP001076655">
    <property type="component" value="Unassembled WGS sequence"/>
</dbReference>
<feature type="binding site" evidence="6">
    <location>
        <position position="153"/>
    </location>
    <ligand>
        <name>substrate</name>
    </ligand>
</feature>
<feature type="binding site" evidence="6">
    <location>
        <position position="228"/>
    </location>
    <ligand>
        <name>substrate</name>
    </ligand>
</feature>
<evidence type="ECO:0000256" key="2">
    <source>
        <dbReference type="ARBA" id="ARBA00011881"/>
    </source>
</evidence>
<evidence type="ECO:0000256" key="3">
    <source>
        <dbReference type="ARBA" id="ARBA00012918"/>
    </source>
</evidence>
<feature type="binding site" evidence="6">
    <location>
        <position position="298"/>
    </location>
    <ligand>
        <name>substrate</name>
    </ligand>
</feature>
<dbReference type="GO" id="GO:0006537">
    <property type="term" value="P:glutamate biosynthetic process"/>
    <property type="evidence" value="ECO:0007669"/>
    <property type="project" value="TreeGrafter"/>
</dbReference>
<comment type="caution">
    <text evidence="8">The sequence shown here is derived from an EMBL/GenBank/DDBJ whole genome shotgun (WGS) entry which is preliminary data.</text>
</comment>
<dbReference type="Gene3D" id="3.40.710.10">
    <property type="entry name" value="DD-peptidase/beta-lactamase superfamily"/>
    <property type="match status" value="1"/>
</dbReference>
<evidence type="ECO:0000256" key="4">
    <source>
        <dbReference type="ARBA" id="ARBA00022801"/>
    </source>
</evidence>
<evidence type="ECO:0000313" key="8">
    <source>
        <dbReference type="EMBL" id="MCY0790528.1"/>
    </source>
</evidence>